<dbReference type="EMBL" id="JAHRHJ020000001">
    <property type="protein sequence ID" value="KAH9328828.1"/>
    <property type="molecule type" value="Genomic_DNA"/>
</dbReference>
<gene>
    <name evidence="1" type="ORF">KI387_000936</name>
</gene>
<reference evidence="1 2" key="1">
    <citation type="journal article" date="2021" name="Nat. Plants">
        <title>The Taxus genome provides insights into paclitaxel biosynthesis.</title>
        <authorList>
            <person name="Xiong X."/>
            <person name="Gou J."/>
            <person name="Liao Q."/>
            <person name="Li Y."/>
            <person name="Zhou Q."/>
            <person name="Bi G."/>
            <person name="Li C."/>
            <person name="Du R."/>
            <person name="Wang X."/>
            <person name="Sun T."/>
            <person name="Guo L."/>
            <person name="Liang H."/>
            <person name="Lu P."/>
            <person name="Wu Y."/>
            <person name="Zhang Z."/>
            <person name="Ro D.K."/>
            <person name="Shang Y."/>
            <person name="Huang S."/>
            <person name="Yan J."/>
        </authorList>
    </citation>
    <scope>NUCLEOTIDE SEQUENCE [LARGE SCALE GENOMIC DNA]</scope>
    <source>
        <strain evidence="1">Ta-2019</strain>
    </source>
</reference>
<feature type="non-terminal residue" evidence="1">
    <location>
        <position position="66"/>
    </location>
</feature>
<name>A0AA38GVA3_TAXCH</name>
<comment type="caution">
    <text evidence="1">The sequence shown here is derived from an EMBL/GenBank/DDBJ whole genome shotgun (WGS) entry which is preliminary data.</text>
</comment>
<sequence>ENLSESKKTLVYEELELLVYKWPEMAISRRDKGRRKVLFTELKDCISMMFNCLSNTGFEVSLNVDE</sequence>
<evidence type="ECO:0000313" key="1">
    <source>
        <dbReference type="EMBL" id="KAH9328828.1"/>
    </source>
</evidence>
<dbReference type="AlphaFoldDB" id="A0AA38GVA3"/>
<evidence type="ECO:0000313" key="2">
    <source>
        <dbReference type="Proteomes" id="UP000824469"/>
    </source>
</evidence>
<feature type="non-terminal residue" evidence="1">
    <location>
        <position position="1"/>
    </location>
</feature>
<organism evidence="1 2">
    <name type="scientific">Taxus chinensis</name>
    <name type="common">Chinese yew</name>
    <name type="synonym">Taxus wallichiana var. chinensis</name>
    <dbReference type="NCBI Taxonomy" id="29808"/>
    <lineage>
        <taxon>Eukaryota</taxon>
        <taxon>Viridiplantae</taxon>
        <taxon>Streptophyta</taxon>
        <taxon>Embryophyta</taxon>
        <taxon>Tracheophyta</taxon>
        <taxon>Spermatophyta</taxon>
        <taxon>Pinopsida</taxon>
        <taxon>Pinidae</taxon>
        <taxon>Conifers II</taxon>
        <taxon>Cupressales</taxon>
        <taxon>Taxaceae</taxon>
        <taxon>Taxus</taxon>
    </lineage>
</organism>
<protein>
    <submittedName>
        <fullName evidence="1">Uncharacterized protein</fullName>
    </submittedName>
</protein>
<proteinExistence type="predicted"/>
<dbReference type="Proteomes" id="UP000824469">
    <property type="component" value="Unassembled WGS sequence"/>
</dbReference>
<accession>A0AA38GVA3</accession>
<keyword evidence="2" id="KW-1185">Reference proteome</keyword>